<feature type="region of interest" description="Disordered" evidence="1">
    <location>
        <begin position="1"/>
        <end position="23"/>
    </location>
</feature>
<reference evidence="2" key="1">
    <citation type="submission" date="2016-11" db="EMBL/GenBank/DDBJ databases">
        <title>The genome of Nicotiana attenuata.</title>
        <authorList>
            <person name="Xu S."/>
            <person name="Brockmoeller T."/>
            <person name="Gaquerel E."/>
            <person name="Navarro A."/>
            <person name="Kuhl H."/>
            <person name="Gase K."/>
            <person name="Ling Z."/>
            <person name="Zhou W."/>
            <person name="Kreitzer C."/>
            <person name="Stanke M."/>
            <person name="Tang H."/>
            <person name="Lyons E."/>
            <person name="Pandey P."/>
            <person name="Pandey S.P."/>
            <person name="Timmermann B."/>
            <person name="Baldwin I.T."/>
        </authorList>
    </citation>
    <scope>NUCLEOTIDE SEQUENCE [LARGE SCALE GENOMIC DNA]</scope>
    <source>
        <strain evidence="2">UT</strain>
    </source>
</reference>
<name>A0A314L0L4_NICAT</name>
<dbReference type="EMBL" id="MJEQ01000656">
    <property type="protein sequence ID" value="OIT34787.1"/>
    <property type="molecule type" value="Genomic_DNA"/>
</dbReference>
<dbReference type="Gramene" id="OIT34787">
    <property type="protein sequence ID" value="OIT34787"/>
    <property type="gene ID" value="A4A49_39192"/>
</dbReference>
<comment type="caution">
    <text evidence="2">The sequence shown here is derived from an EMBL/GenBank/DDBJ whole genome shotgun (WGS) entry which is preliminary data.</text>
</comment>
<proteinExistence type="predicted"/>
<evidence type="ECO:0000313" key="3">
    <source>
        <dbReference type="Proteomes" id="UP000187609"/>
    </source>
</evidence>
<organism evidence="2 3">
    <name type="scientific">Nicotiana attenuata</name>
    <name type="common">Coyote tobacco</name>
    <dbReference type="NCBI Taxonomy" id="49451"/>
    <lineage>
        <taxon>Eukaryota</taxon>
        <taxon>Viridiplantae</taxon>
        <taxon>Streptophyta</taxon>
        <taxon>Embryophyta</taxon>
        <taxon>Tracheophyta</taxon>
        <taxon>Spermatophyta</taxon>
        <taxon>Magnoliopsida</taxon>
        <taxon>eudicotyledons</taxon>
        <taxon>Gunneridae</taxon>
        <taxon>Pentapetalae</taxon>
        <taxon>asterids</taxon>
        <taxon>lamiids</taxon>
        <taxon>Solanales</taxon>
        <taxon>Solanaceae</taxon>
        <taxon>Nicotianoideae</taxon>
        <taxon>Nicotianeae</taxon>
        <taxon>Nicotiana</taxon>
    </lineage>
</organism>
<dbReference type="Proteomes" id="UP000187609">
    <property type="component" value="Unassembled WGS sequence"/>
</dbReference>
<sequence>MLSFLSLKSSVEEEDKNGGNEVDIQVDNVDNSLALVPMNLPKTKQTIDPIVLDATVRQVLDALHAKEKLQTQMQRGQMIKAS</sequence>
<accession>A0A314L0L4</accession>
<dbReference type="AlphaFoldDB" id="A0A314L0L4"/>
<evidence type="ECO:0000256" key="1">
    <source>
        <dbReference type="SAM" id="MobiDB-lite"/>
    </source>
</evidence>
<protein>
    <submittedName>
        <fullName evidence="2">Uncharacterized protein</fullName>
    </submittedName>
</protein>
<dbReference type="SMR" id="A0A314L0L4"/>
<evidence type="ECO:0000313" key="2">
    <source>
        <dbReference type="EMBL" id="OIT34787.1"/>
    </source>
</evidence>
<keyword evidence="3" id="KW-1185">Reference proteome</keyword>
<gene>
    <name evidence="2" type="ORF">A4A49_39192</name>
</gene>